<comment type="caution">
    <text evidence="4">The sequence shown here is derived from an EMBL/GenBank/DDBJ whole genome shotgun (WGS) entry which is preliminary data.</text>
</comment>
<feature type="region of interest" description="Disordered" evidence="1">
    <location>
        <begin position="852"/>
        <end position="875"/>
    </location>
</feature>
<feature type="region of interest" description="Disordered" evidence="1">
    <location>
        <begin position="766"/>
        <end position="794"/>
    </location>
</feature>
<keyword evidence="2" id="KW-0472">Membrane</keyword>
<dbReference type="Pfam" id="PF12863">
    <property type="entry name" value="DUF3821"/>
    <property type="match status" value="1"/>
</dbReference>
<feature type="domain" description="DUF3821" evidence="3">
    <location>
        <begin position="28"/>
        <end position="229"/>
    </location>
</feature>
<dbReference type="RefSeq" id="WP_109939460.1">
    <property type="nucleotide sequence ID" value="NZ_CP176366.1"/>
</dbReference>
<keyword evidence="2" id="KW-1133">Transmembrane helix</keyword>
<organism evidence="4 5">
    <name type="scientific">Methanospirillum stamsii</name>
    <dbReference type="NCBI Taxonomy" id="1277351"/>
    <lineage>
        <taxon>Archaea</taxon>
        <taxon>Methanobacteriati</taxon>
        <taxon>Methanobacteriota</taxon>
        <taxon>Stenosarchaea group</taxon>
        <taxon>Methanomicrobia</taxon>
        <taxon>Methanomicrobiales</taxon>
        <taxon>Methanospirillaceae</taxon>
        <taxon>Methanospirillum</taxon>
    </lineage>
</organism>
<dbReference type="Proteomes" id="UP000245934">
    <property type="component" value="Unassembled WGS sequence"/>
</dbReference>
<evidence type="ECO:0000259" key="3">
    <source>
        <dbReference type="Pfam" id="PF12863"/>
    </source>
</evidence>
<feature type="transmembrane region" description="Helical" evidence="2">
    <location>
        <begin position="826"/>
        <end position="847"/>
    </location>
</feature>
<gene>
    <name evidence="4" type="ORF">DLD82_02120</name>
</gene>
<evidence type="ECO:0000256" key="1">
    <source>
        <dbReference type="SAM" id="MobiDB-lite"/>
    </source>
</evidence>
<name>A0A2V2NKL7_9EURY</name>
<accession>A0A2V2NKL7</accession>
<protein>
    <recommendedName>
        <fullName evidence="3">DUF3821 domain-containing protein</fullName>
    </recommendedName>
</protein>
<dbReference type="AlphaFoldDB" id="A0A2V2NKL7"/>
<keyword evidence="2" id="KW-0812">Transmembrane</keyword>
<evidence type="ECO:0000313" key="4">
    <source>
        <dbReference type="EMBL" id="PWR75883.1"/>
    </source>
</evidence>
<proteinExistence type="predicted"/>
<reference evidence="4 5" key="1">
    <citation type="submission" date="2018-05" db="EMBL/GenBank/DDBJ databases">
        <title>Draft genome of Methanospirillum stamsii Pt1.</title>
        <authorList>
            <person name="Dueholm M.S."/>
            <person name="Nielsen P.H."/>
            <person name="Bakmann L.F."/>
            <person name="Otzen D.E."/>
        </authorList>
    </citation>
    <scope>NUCLEOTIDE SEQUENCE [LARGE SCALE GENOMIC DNA]</scope>
    <source>
        <strain evidence="4 5">Pt1</strain>
    </source>
</reference>
<dbReference type="GeneID" id="97611499"/>
<sequence length="875" mass="93735">MLKIVLIIVLIFCMLVAPVLAVSNVISQGAEVFLGEEGLDVRAALPSPYFHIAYYPPGATPGRDQPLDIRSVNALQFSVIPSLYIDRTGAWYQWDQAQGTPGNVAFIVREPRISLKVLDQETLADRSFGTVPRGTQIVIEVESNLAGVTHRPGFTGKDGPIDLRVITPGGGTLSAVALPSGDEYPLSAFIPSSDLCYAPPVDIGGWDTGGKGYQAGLYRIEPYFSFNRVRENLRSMNKGYQLKGTEITLGADRIGLSLSTDQVIRSDPFSVTITGTPGSPYLVWVDAGGRTGNSGDQPPMIVLAQEGVKQDQPFGPYNIGSYKPAGSTYSIKDLVASEPYGGVRYYAELTPDRNGKRTVQFFTSSETDDGIYTIRIEGPKGVSSPKTERKQVEIVMGTVTVITDRSTFALGEDIFLSGKNTASCDTYLFMTGPNLPSVGGRLDNPGQAVENGNPSSFMVTTGDCETWELRFNTGNLGIDFGTYTIYAVSSPSDRYHLDGTSYDTIPVSFRRSSISLTKPAQTVAKGDDLFISGTLGGDIDTGVAVWIFGRNFFRYDTARAENSGDFIHELSGPVTASMDPGEYTVIVQHPMGDGEFSVRPDNDRQLVLGSQPYTGAPQFRIGGPGALQGPAAATALIEALNSPFIDDVYAEYSINIVNPVITFDPASLDGTVNKPIIVSGTTNIEEGSRILVEVTDDWFGPTLKTERSTTAGFSGVVKVQTDTDGMNFFSLEIPAGRISVGSYRVIAHSISSQASSTGTLNVSLKETKLTPTVSPAQKGTTEPEPEKSAAPVTPKLTSDIVTVVTEAAVTEEIPVSSVPSEMAPGMGIPVLILVIALIFGITIYGKIGVSSDGQEKMKTEDGDKTCQEPETRLKR</sequence>
<keyword evidence="5" id="KW-1185">Reference proteome</keyword>
<feature type="compositionally biased region" description="Polar residues" evidence="1">
    <location>
        <begin position="766"/>
        <end position="780"/>
    </location>
</feature>
<dbReference type="InterPro" id="IPR024277">
    <property type="entry name" value="DUF3821"/>
</dbReference>
<dbReference type="OrthoDB" id="117283at2157"/>
<feature type="compositionally biased region" description="Basic and acidic residues" evidence="1">
    <location>
        <begin position="853"/>
        <end position="875"/>
    </location>
</feature>
<dbReference type="EMBL" id="QGMZ01000006">
    <property type="protein sequence ID" value="PWR75883.1"/>
    <property type="molecule type" value="Genomic_DNA"/>
</dbReference>
<evidence type="ECO:0000313" key="5">
    <source>
        <dbReference type="Proteomes" id="UP000245934"/>
    </source>
</evidence>
<evidence type="ECO:0000256" key="2">
    <source>
        <dbReference type="SAM" id="Phobius"/>
    </source>
</evidence>